<feature type="compositionally biased region" description="Basic and acidic residues" evidence="1">
    <location>
        <begin position="321"/>
        <end position="333"/>
    </location>
</feature>
<accession>A0A427ABP2</accession>
<dbReference type="AlphaFoldDB" id="A0A427ABP2"/>
<evidence type="ECO:0000313" key="2">
    <source>
        <dbReference type="EMBL" id="RRT73622.1"/>
    </source>
</evidence>
<dbReference type="PANTHER" id="PTHR33356">
    <property type="entry name" value="TIP41-LIKE PROTEIN"/>
    <property type="match status" value="1"/>
</dbReference>
<evidence type="ECO:0000313" key="3">
    <source>
        <dbReference type="Proteomes" id="UP000287651"/>
    </source>
</evidence>
<comment type="caution">
    <text evidence="2">The sequence shown here is derived from an EMBL/GenBank/DDBJ whole genome shotgun (WGS) entry which is preliminary data.</text>
</comment>
<organism evidence="2 3">
    <name type="scientific">Ensete ventricosum</name>
    <name type="common">Abyssinian banana</name>
    <name type="synonym">Musa ensete</name>
    <dbReference type="NCBI Taxonomy" id="4639"/>
    <lineage>
        <taxon>Eukaryota</taxon>
        <taxon>Viridiplantae</taxon>
        <taxon>Streptophyta</taxon>
        <taxon>Embryophyta</taxon>
        <taxon>Tracheophyta</taxon>
        <taxon>Spermatophyta</taxon>
        <taxon>Magnoliopsida</taxon>
        <taxon>Liliopsida</taxon>
        <taxon>Zingiberales</taxon>
        <taxon>Musaceae</taxon>
        <taxon>Ensete</taxon>
    </lineage>
</organism>
<protein>
    <submittedName>
        <fullName evidence="2">Uncharacterized protein</fullName>
    </submittedName>
</protein>
<dbReference type="Proteomes" id="UP000287651">
    <property type="component" value="Unassembled WGS sequence"/>
</dbReference>
<sequence length="363" mass="39716">MAEGPTFGGGVRFYAREGGSAPIDLSLSVSLASTASFFLIWGPKRRKWEQQRADETQPCFARCRLLLFLLQPAKKTPLSVRAAILASPLLLPIAAVLQDMAEEFGVGSLQLPSELLDDVFVDGRGERRAAAEAVEPVTESESDEEGDYLAGLARQMAHSFLLDDDSGILGLSGGDDAKVSESVKPSMFARLVRVKAPLILRRTSPLKHRLTATSSPPCSPLEPPKGDAWDPLHEAGEQAMWSKLTDAEHGRWRVYEHKLLSQSRKPCTSKSTSHQLQAARVRLLRTQNSSYYKSVPLKLRSVRLTSLVPINGSFTRSSSSRPRDGKGKSKQEEEGTDALAPWARLLPDALRSRCSIDPSTDLG</sequence>
<evidence type="ECO:0000256" key="1">
    <source>
        <dbReference type="SAM" id="MobiDB-lite"/>
    </source>
</evidence>
<dbReference type="PANTHER" id="PTHR33356:SF5">
    <property type="entry name" value="TIP41-LIKE PROTEIN"/>
    <property type="match status" value="1"/>
</dbReference>
<proteinExistence type="predicted"/>
<dbReference type="EMBL" id="AMZH03003039">
    <property type="protein sequence ID" value="RRT73622.1"/>
    <property type="molecule type" value="Genomic_DNA"/>
</dbReference>
<reference evidence="2 3" key="1">
    <citation type="journal article" date="2014" name="Agronomy (Basel)">
        <title>A Draft Genome Sequence for Ensete ventricosum, the Drought-Tolerant Tree Against Hunger.</title>
        <authorList>
            <person name="Harrison J."/>
            <person name="Moore K.A."/>
            <person name="Paszkiewicz K."/>
            <person name="Jones T."/>
            <person name="Grant M."/>
            <person name="Ambacheew D."/>
            <person name="Muzemil S."/>
            <person name="Studholme D.J."/>
        </authorList>
    </citation>
    <scope>NUCLEOTIDE SEQUENCE [LARGE SCALE GENOMIC DNA]</scope>
</reference>
<name>A0A427ABP2_ENSVE</name>
<gene>
    <name evidence="2" type="ORF">B296_00002107</name>
</gene>
<feature type="region of interest" description="Disordered" evidence="1">
    <location>
        <begin position="311"/>
        <end position="340"/>
    </location>
</feature>